<dbReference type="AlphaFoldDB" id="A0A6N2R3S1"/>
<evidence type="ECO:0000313" key="2">
    <source>
        <dbReference type="EMBL" id="VYS75703.1"/>
    </source>
</evidence>
<dbReference type="SMART" id="SM00047">
    <property type="entry name" value="LYZ2"/>
    <property type="match status" value="1"/>
</dbReference>
<dbReference type="EMBL" id="CACRSQ010000002">
    <property type="protein sequence ID" value="VYS75703.1"/>
    <property type="molecule type" value="Genomic_DNA"/>
</dbReference>
<dbReference type="InterPro" id="IPR012854">
    <property type="entry name" value="Cu_amine_oxidase-like_N"/>
</dbReference>
<keyword evidence="2" id="KW-0378">Hydrolase</keyword>
<dbReference type="EC" id="3.2.1.96" evidence="2"/>
<evidence type="ECO:0000259" key="1">
    <source>
        <dbReference type="SMART" id="SM00047"/>
    </source>
</evidence>
<reference evidence="2" key="1">
    <citation type="submission" date="2019-11" db="EMBL/GenBank/DDBJ databases">
        <authorList>
            <person name="Feng L."/>
        </authorList>
    </citation>
    <scope>NUCLEOTIDE SEQUENCE</scope>
    <source>
        <strain evidence="2">AcaccaeLFYP115</strain>
    </source>
</reference>
<dbReference type="RefSeq" id="WP_156340215.1">
    <property type="nucleotide sequence ID" value="NZ_BAABZP010000001.1"/>
</dbReference>
<dbReference type="Gene3D" id="3.30.457.10">
    <property type="entry name" value="Copper amine oxidase-like, N-terminal domain"/>
    <property type="match status" value="1"/>
</dbReference>
<sequence length="473" mass="53126">MRKKGMKILAMSAVLSISMTASVFAGSLSLRYSGKNRTYKGKQLTFYYKGKKINLGKAPGIQINKVNMLPYYNAIVKNGPKVKRSYNKKTGKLVLTNGKKTITFYKNKKYAYTNGVKRTFTTAPLTVKYRSINKNYILLPAKFTAKYLGISYTYSSSAKRIDYAKPAAASKPDSTVKSNTTTKYNTTLTNYIKKQQAQWKTYGGKTIDYKKYIPVTTDNTNSFQFLRVDTYHAVNSSKFNSTLQTMVSKKSGSVLSGKASVITNTAKTYNLDPLYFLCQTVHESGYGTSTLAKGIKSQNLKDTKLKSQDLKGKIVTGESLIKDSSGEITAFKYIASKDRNSKRKYVKTESGYLEVKTLSAAEQKKTVYNLYGIKAVDAAPQLCGFTYAYNQGWTSVDKAIQGAGKFLSKWYVHNNTYKQNTLYKIRYNQNLNNLWHQYASDPAYAQSIGKLMNTYQSVYSSTSGFIYDTPVFN</sequence>
<gene>
    <name evidence="2" type="primary">lytD</name>
    <name evidence="2" type="ORF">ACLFYP115_00262</name>
</gene>
<dbReference type="SUPFAM" id="SSF55383">
    <property type="entry name" value="Copper amine oxidase, domain N"/>
    <property type="match status" value="1"/>
</dbReference>
<feature type="domain" description="Mannosyl-glycoprotein endo-beta-N-acetylglucosamidase-like" evidence="1">
    <location>
        <begin position="322"/>
        <end position="460"/>
    </location>
</feature>
<name>A0A6N2R3S1_9FIRM</name>
<protein>
    <submittedName>
        <fullName evidence="2">Beta-N-acetylglucosaminidase</fullName>
        <ecNumber evidence="2">3.2.1.96</ecNumber>
    </submittedName>
</protein>
<accession>A0A6N2R3S1</accession>
<proteinExistence type="predicted"/>
<dbReference type="Pfam" id="PF07833">
    <property type="entry name" value="Cu_amine_oxidN1"/>
    <property type="match status" value="1"/>
</dbReference>
<dbReference type="GO" id="GO:0033925">
    <property type="term" value="F:mannosyl-glycoprotein endo-beta-N-acetylglucosaminidase activity"/>
    <property type="evidence" value="ECO:0007669"/>
    <property type="project" value="UniProtKB-EC"/>
</dbReference>
<dbReference type="InterPro" id="IPR036582">
    <property type="entry name" value="Mao_N_sf"/>
</dbReference>
<dbReference type="InterPro" id="IPR002901">
    <property type="entry name" value="MGlyc_endo_b_GlcNAc-like_dom"/>
</dbReference>
<keyword evidence="2" id="KW-0326">Glycosidase</keyword>
<dbReference type="GO" id="GO:0004040">
    <property type="term" value="F:amidase activity"/>
    <property type="evidence" value="ECO:0007669"/>
    <property type="project" value="InterPro"/>
</dbReference>
<organism evidence="2">
    <name type="scientific">Anaerostipes caccae</name>
    <dbReference type="NCBI Taxonomy" id="105841"/>
    <lineage>
        <taxon>Bacteria</taxon>
        <taxon>Bacillati</taxon>
        <taxon>Bacillota</taxon>
        <taxon>Clostridia</taxon>
        <taxon>Lachnospirales</taxon>
        <taxon>Lachnospiraceae</taxon>
        <taxon>Anaerostipes</taxon>
    </lineage>
</organism>